<dbReference type="EMBL" id="KZ303500">
    <property type="protein sequence ID" value="PIA16386.1"/>
    <property type="molecule type" value="Genomic_DNA"/>
</dbReference>
<feature type="repeat" description="WD" evidence="8">
    <location>
        <begin position="507"/>
        <end position="548"/>
    </location>
</feature>
<dbReference type="PROSITE" id="PS50082">
    <property type="entry name" value="WD_REPEATS_2"/>
    <property type="match status" value="7"/>
</dbReference>
<keyword evidence="5" id="KW-0508">mRNA splicing</keyword>
<feature type="repeat" description="WD" evidence="8">
    <location>
        <begin position="465"/>
        <end position="506"/>
    </location>
</feature>
<evidence type="ECO:0000259" key="10">
    <source>
        <dbReference type="PROSITE" id="PS50897"/>
    </source>
</evidence>
<sequence length="639" mass="71893">MSDGIEDSSNVSDLTHSHNSNAQLESTTNTHAAPRTVENSGRRPAPAAYLQALPSDSAAVEIGNAVAARDTNPLSTEPDMVKELEKQLHGLHYHHAERSRLCTEASTELFDADSPRIRRDIVRIIAQYLDSQGYTSTRVTLYDEANVKQQRENNYISDVVRLRAAILDGEWGEVDRICSSAYLKDKKHILYNVYKQQYLELIDDSESQKAFSMLNKYIKPLESQQSFQGEFRDLCYLLTTKSIQDAPAFRNWDGIASSREKLAEYLQNILEFEIVGRDSEQQHLRPNRLVTLLRQAVAYQVESCQYHSEALPMVPTLLNDYSPVVVPNTEQFSFVGHLGNIKCTAYVGQYGRYVASGSSDNTIRIWDTETSECITTLRGHTSRIWDICVDREGTTLISASGDCTVKIWDIRDLHKPQCISTVATDNSGDIYSVSLNPLESHIIMAGYDHTIRLYDRVTGRVVQTFHGHDLSVAQAVSNPLGNLIISGSKDQTIRFWDIMSGTCVKNLRSHLGEVTSVATSDSGMLLLSSSKDNSNRLWDLRSLKRLCRYKGHQNTSKNFIRSSFIGDSLVVGGSEDGTVYIWDRESTKIVQRLDGHQGIVYDARWNPKQGILCSASDDWTLKTWWFDPNKPSISNNTLL</sequence>
<keyword evidence="12" id="KW-1185">Reference proteome</keyword>
<dbReference type="SMART" id="SM00667">
    <property type="entry name" value="LisH"/>
    <property type="match status" value="1"/>
</dbReference>
<dbReference type="STRING" id="763665.A0A2G5BBK3"/>
<organism evidence="11 12">
    <name type="scientific">Coemansia reversa (strain ATCC 12441 / NRRL 1564)</name>
    <dbReference type="NCBI Taxonomy" id="763665"/>
    <lineage>
        <taxon>Eukaryota</taxon>
        <taxon>Fungi</taxon>
        <taxon>Fungi incertae sedis</taxon>
        <taxon>Zoopagomycota</taxon>
        <taxon>Kickxellomycotina</taxon>
        <taxon>Kickxellomycetes</taxon>
        <taxon>Kickxellales</taxon>
        <taxon>Kickxellaceae</taxon>
        <taxon>Coemansia</taxon>
    </lineage>
</organism>
<dbReference type="Proteomes" id="UP000242474">
    <property type="component" value="Unassembled WGS sequence"/>
</dbReference>
<dbReference type="PROSITE" id="PS50897">
    <property type="entry name" value="CTLH"/>
    <property type="match status" value="1"/>
</dbReference>
<feature type="repeat" description="WD" evidence="8">
    <location>
        <begin position="549"/>
        <end position="592"/>
    </location>
</feature>
<feature type="repeat" description="WD" evidence="8">
    <location>
        <begin position="423"/>
        <end position="464"/>
    </location>
</feature>
<dbReference type="OrthoDB" id="674604at2759"/>
<dbReference type="PROSITE" id="PS50896">
    <property type="entry name" value="LISH"/>
    <property type="match status" value="1"/>
</dbReference>
<protein>
    <recommendedName>
        <fullName evidence="7">WD40 repeat-containing protein SMU1</fullName>
    </recommendedName>
</protein>
<dbReference type="SUPFAM" id="SSF50978">
    <property type="entry name" value="WD40 repeat-like"/>
    <property type="match status" value="1"/>
</dbReference>
<feature type="repeat" description="WD" evidence="8">
    <location>
        <begin position="593"/>
        <end position="624"/>
    </location>
</feature>
<dbReference type="InterPro" id="IPR054080">
    <property type="entry name" value="TPR1-like_2nd"/>
</dbReference>
<dbReference type="GO" id="GO:0016607">
    <property type="term" value="C:nuclear speck"/>
    <property type="evidence" value="ECO:0007669"/>
    <property type="project" value="UniProtKB-SubCell"/>
</dbReference>
<name>A0A2G5BBK3_COERN</name>
<dbReference type="PROSITE" id="PS50294">
    <property type="entry name" value="WD_REPEATS_REGION"/>
    <property type="match status" value="5"/>
</dbReference>
<dbReference type="InterPro" id="IPR019775">
    <property type="entry name" value="WD40_repeat_CS"/>
</dbReference>
<dbReference type="Pfam" id="PF21889">
    <property type="entry name" value="TPR1-like_2nd"/>
    <property type="match status" value="1"/>
</dbReference>
<dbReference type="SMART" id="SM00320">
    <property type="entry name" value="WD40"/>
    <property type="match status" value="7"/>
</dbReference>
<dbReference type="InterPro" id="IPR015943">
    <property type="entry name" value="WD40/YVTN_repeat-like_dom_sf"/>
</dbReference>
<dbReference type="AlphaFoldDB" id="A0A2G5BBK3"/>
<evidence type="ECO:0000256" key="1">
    <source>
        <dbReference type="ARBA" id="ARBA00004324"/>
    </source>
</evidence>
<evidence type="ECO:0000256" key="6">
    <source>
        <dbReference type="ARBA" id="ARBA00025801"/>
    </source>
</evidence>
<reference evidence="11 12" key="1">
    <citation type="journal article" date="2015" name="Genome Biol. Evol.">
        <title>Phylogenomic analyses indicate that early fungi evolved digesting cell walls of algal ancestors of land plants.</title>
        <authorList>
            <person name="Chang Y."/>
            <person name="Wang S."/>
            <person name="Sekimoto S."/>
            <person name="Aerts A.L."/>
            <person name="Choi C."/>
            <person name="Clum A."/>
            <person name="LaButti K.M."/>
            <person name="Lindquist E.A."/>
            <person name="Yee Ngan C."/>
            <person name="Ohm R.A."/>
            <person name="Salamov A.A."/>
            <person name="Grigoriev I.V."/>
            <person name="Spatafora J.W."/>
            <person name="Berbee M.L."/>
        </authorList>
    </citation>
    <scope>NUCLEOTIDE SEQUENCE [LARGE SCALE GENOMIC DNA]</scope>
    <source>
        <strain evidence="11 12">NRRL 1564</strain>
    </source>
</reference>
<accession>A0A2G5BBK3</accession>
<dbReference type="Pfam" id="PF00400">
    <property type="entry name" value="WD40"/>
    <property type="match status" value="7"/>
</dbReference>
<dbReference type="PROSITE" id="PS00678">
    <property type="entry name" value="WD_REPEATS_1"/>
    <property type="match status" value="3"/>
</dbReference>
<proteinExistence type="inferred from homology"/>
<dbReference type="InterPro" id="IPR036322">
    <property type="entry name" value="WD40_repeat_dom_sf"/>
</dbReference>
<feature type="domain" description="CTLH" evidence="10">
    <location>
        <begin position="155"/>
        <end position="209"/>
    </location>
</feature>
<dbReference type="SMART" id="SM00668">
    <property type="entry name" value="CTLH"/>
    <property type="match status" value="1"/>
</dbReference>
<dbReference type="InterPro" id="IPR045184">
    <property type="entry name" value="SMU1"/>
</dbReference>
<dbReference type="Gene3D" id="2.130.10.10">
    <property type="entry name" value="YVTN repeat-like/Quinoprotein amine dehydrogenase"/>
    <property type="match status" value="3"/>
</dbReference>
<keyword evidence="3" id="KW-0507">mRNA processing</keyword>
<dbReference type="PRINTS" id="PR00320">
    <property type="entry name" value="GPROTEINBRPT"/>
</dbReference>
<dbReference type="InterPro" id="IPR006595">
    <property type="entry name" value="CTLH_C"/>
</dbReference>
<evidence type="ECO:0000313" key="11">
    <source>
        <dbReference type="EMBL" id="PIA16386.1"/>
    </source>
</evidence>
<dbReference type="CDD" id="cd00200">
    <property type="entry name" value="WD40"/>
    <property type="match status" value="1"/>
</dbReference>
<evidence type="ECO:0000256" key="8">
    <source>
        <dbReference type="PROSITE-ProRule" id="PRU00221"/>
    </source>
</evidence>
<evidence type="ECO:0000256" key="4">
    <source>
        <dbReference type="ARBA" id="ARBA00022737"/>
    </source>
</evidence>
<dbReference type="InterPro" id="IPR001680">
    <property type="entry name" value="WD40_rpt"/>
</dbReference>
<feature type="repeat" description="WD" evidence="8">
    <location>
        <begin position="377"/>
        <end position="411"/>
    </location>
</feature>
<dbReference type="InterPro" id="IPR006594">
    <property type="entry name" value="LisH"/>
</dbReference>
<comment type="subcellular location">
    <subcellularLocation>
        <location evidence="1">Nucleus speckle</location>
    </subcellularLocation>
</comment>
<evidence type="ECO:0000256" key="2">
    <source>
        <dbReference type="ARBA" id="ARBA00022574"/>
    </source>
</evidence>
<dbReference type="PANTHER" id="PTHR22848">
    <property type="entry name" value="WD40 REPEAT PROTEIN"/>
    <property type="match status" value="1"/>
</dbReference>
<evidence type="ECO:0000256" key="5">
    <source>
        <dbReference type="ARBA" id="ARBA00023187"/>
    </source>
</evidence>
<comment type="similarity">
    <text evidence="6">Belongs to the WD repeat SMU1 family.</text>
</comment>
<evidence type="ECO:0000313" key="12">
    <source>
        <dbReference type="Proteomes" id="UP000242474"/>
    </source>
</evidence>
<keyword evidence="2 8" id="KW-0853">WD repeat</keyword>
<keyword evidence="4" id="KW-0677">Repeat</keyword>
<dbReference type="InterPro" id="IPR020472">
    <property type="entry name" value="WD40_PAC1"/>
</dbReference>
<evidence type="ECO:0000256" key="3">
    <source>
        <dbReference type="ARBA" id="ARBA00022664"/>
    </source>
</evidence>
<feature type="compositionally biased region" description="Polar residues" evidence="9">
    <location>
        <begin position="7"/>
        <end position="31"/>
    </location>
</feature>
<dbReference type="GO" id="GO:0000398">
    <property type="term" value="P:mRNA splicing, via spliceosome"/>
    <property type="evidence" value="ECO:0007669"/>
    <property type="project" value="InterPro"/>
</dbReference>
<feature type="repeat" description="WD" evidence="8">
    <location>
        <begin position="334"/>
        <end position="376"/>
    </location>
</feature>
<evidence type="ECO:0000256" key="7">
    <source>
        <dbReference type="ARBA" id="ARBA00026184"/>
    </source>
</evidence>
<gene>
    <name evidence="11" type="ORF">COEREDRAFT_81342</name>
</gene>
<feature type="region of interest" description="Disordered" evidence="9">
    <location>
        <begin position="1"/>
        <end position="43"/>
    </location>
</feature>
<evidence type="ECO:0000256" key="9">
    <source>
        <dbReference type="SAM" id="MobiDB-lite"/>
    </source>
</evidence>